<accession>A0A9E9CBK5</accession>
<reference evidence="1" key="1">
    <citation type="submission" date="2022-12" db="EMBL/GenBank/DDBJ databases">
        <title>Polyphasic identification of a Novel Hot-Spring Cyanobacterium Ocullathermofonsia sinensis gen nov. sp. nov. and Genomic Insights on its Adaptations to the Thermal Habitat.</title>
        <authorList>
            <person name="Daroch M."/>
            <person name="Tang J."/>
            <person name="Jiang Y."/>
        </authorList>
    </citation>
    <scope>NUCLEOTIDE SEQUENCE</scope>
    <source>
        <strain evidence="1">PKUAC-SCTA174</strain>
    </source>
</reference>
<keyword evidence="2" id="KW-1185">Reference proteome</keyword>
<evidence type="ECO:0000313" key="1">
    <source>
        <dbReference type="EMBL" id="WAL60710.1"/>
    </source>
</evidence>
<dbReference type="RefSeq" id="WP_268610670.1">
    <property type="nucleotide sequence ID" value="NZ_CP113797.1"/>
</dbReference>
<organism evidence="1 2">
    <name type="scientific">Thermocoleostomius sinensis A174</name>
    <dbReference type="NCBI Taxonomy" id="2016057"/>
    <lineage>
        <taxon>Bacteria</taxon>
        <taxon>Bacillati</taxon>
        <taxon>Cyanobacteriota</taxon>
        <taxon>Cyanophyceae</taxon>
        <taxon>Oculatellales</taxon>
        <taxon>Oculatellaceae</taxon>
        <taxon>Thermocoleostomius</taxon>
    </lineage>
</organism>
<proteinExistence type="predicted"/>
<evidence type="ECO:0000313" key="2">
    <source>
        <dbReference type="Proteomes" id="UP001163152"/>
    </source>
</evidence>
<dbReference type="KEGG" id="tsin:OXH18_01550"/>
<gene>
    <name evidence="1" type="ORF">OXH18_01550</name>
</gene>
<name>A0A9E9CBK5_9CYAN</name>
<dbReference type="Proteomes" id="UP001163152">
    <property type="component" value="Chromosome"/>
</dbReference>
<protein>
    <submittedName>
        <fullName evidence="1">Uncharacterized protein</fullName>
    </submittedName>
</protein>
<dbReference type="EMBL" id="CP113797">
    <property type="protein sequence ID" value="WAL60710.1"/>
    <property type="molecule type" value="Genomic_DNA"/>
</dbReference>
<sequence>MNNRLRNILAGAGIATVGAIGTKMAVDYFKNRGKEEAPAESAGDQEATSAQEVSYAVVKDDSLQKFLDASFGAPGRYVPSRAPKVFDYQGRQYMVVWARDTQKNKNQMLAFIYTPDGKERKMIASVGYTGQETDYNLNLGGTPFAVEVNGKKMTSGQGKTQGTNEVDFVLA</sequence>
<dbReference type="AlphaFoldDB" id="A0A9E9CBK5"/>